<dbReference type="AlphaFoldDB" id="A0AAV7PP87"/>
<name>A0AAV7PP87_PLEWA</name>
<sequence>MPDALVSNGSTADGPRRSQQPEPGGLTTIPRARLTSPPLPAILSGSSSTLRSRGSDGNKGQDPGNRSRASRTSPLLLTAPSAGPLPSLGRPERECRPNSSAGHPIRVCGGAGFRCSTFISVQALSHTYLLVFTCGAWEFGVLAGSFYRLWTELSLERPFTAPS</sequence>
<dbReference type="Proteomes" id="UP001066276">
    <property type="component" value="Chromosome 7"/>
</dbReference>
<protein>
    <submittedName>
        <fullName evidence="2">Uncharacterized protein</fullName>
    </submittedName>
</protein>
<evidence type="ECO:0000313" key="2">
    <source>
        <dbReference type="EMBL" id="KAJ1127265.1"/>
    </source>
</evidence>
<keyword evidence="3" id="KW-1185">Reference proteome</keyword>
<organism evidence="2 3">
    <name type="scientific">Pleurodeles waltl</name>
    <name type="common">Iberian ribbed newt</name>
    <dbReference type="NCBI Taxonomy" id="8319"/>
    <lineage>
        <taxon>Eukaryota</taxon>
        <taxon>Metazoa</taxon>
        <taxon>Chordata</taxon>
        <taxon>Craniata</taxon>
        <taxon>Vertebrata</taxon>
        <taxon>Euteleostomi</taxon>
        <taxon>Amphibia</taxon>
        <taxon>Batrachia</taxon>
        <taxon>Caudata</taxon>
        <taxon>Salamandroidea</taxon>
        <taxon>Salamandridae</taxon>
        <taxon>Pleurodelinae</taxon>
        <taxon>Pleurodeles</taxon>
    </lineage>
</organism>
<dbReference type="EMBL" id="JANPWB010000011">
    <property type="protein sequence ID" value="KAJ1127265.1"/>
    <property type="molecule type" value="Genomic_DNA"/>
</dbReference>
<feature type="region of interest" description="Disordered" evidence="1">
    <location>
        <begin position="1"/>
        <end position="98"/>
    </location>
</feature>
<comment type="caution">
    <text evidence="2">The sequence shown here is derived from an EMBL/GenBank/DDBJ whole genome shotgun (WGS) entry which is preliminary data.</text>
</comment>
<feature type="compositionally biased region" description="Polar residues" evidence="1">
    <location>
        <begin position="7"/>
        <end position="21"/>
    </location>
</feature>
<evidence type="ECO:0000256" key="1">
    <source>
        <dbReference type="SAM" id="MobiDB-lite"/>
    </source>
</evidence>
<accession>A0AAV7PP87</accession>
<reference evidence="2" key="1">
    <citation type="journal article" date="2022" name="bioRxiv">
        <title>Sequencing and chromosome-scale assembly of the giantPleurodeles waltlgenome.</title>
        <authorList>
            <person name="Brown T."/>
            <person name="Elewa A."/>
            <person name="Iarovenko S."/>
            <person name="Subramanian E."/>
            <person name="Araus A.J."/>
            <person name="Petzold A."/>
            <person name="Susuki M."/>
            <person name="Suzuki K.-i.T."/>
            <person name="Hayashi T."/>
            <person name="Toyoda A."/>
            <person name="Oliveira C."/>
            <person name="Osipova E."/>
            <person name="Leigh N.D."/>
            <person name="Simon A."/>
            <person name="Yun M.H."/>
        </authorList>
    </citation>
    <scope>NUCLEOTIDE SEQUENCE</scope>
    <source>
        <strain evidence="2">20211129_DDA</strain>
        <tissue evidence="2">Liver</tissue>
    </source>
</reference>
<proteinExistence type="predicted"/>
<evidence type="ECO:0000313" key="3">
    <source>
        <dbReference type="Proteomes" id="UP001066276"/>
    </source>
</evidence>
<feature type="compositionally biased region" description="Low complexity" evidence="1">
    <location>
        <begin position="43"/>
        <end position="52"/>
    </location>
</feature>
<gene>
    <name evidence="2" type="ORF">NDU88_005668</name>
</gene>